<evidence type="ECO:0000313" key="3">
    <source>
        <dbReference type="Proteomes" id="UP000187735"/>
    </source>
</evidence>
<accession>A0A1P8WFS3</accession>
<reference evidence="2 3" key="1">
    <citation type="journal article" date="2016" name="Front. Microbiol.">
        <title>Fuerstia marisgermanicae gen. nov., sp. nov., an Unusual Member of the Phylum Planctomycetes from the German Wadden Sea.</title>
        <authorList>
            <person name="Kohn T."/>
            <person name="Heuer A."/>
            <person name="Jogler M."/>
            <person name="Vollmers J."/>
            <person name="Boedeker C."/>
            <person name="Bunk B."/>
            <person name="Rast P."/>
            <person name="Borchert D."/>
            <person name="Glockner I."/>
            <person name="Freese H.M."/>
            <person name="Klenk H.P."/>
            <person name="Overmann J."/>
            <person name="Kaster A.K."/>
            <person name="Rohde M."/>
            <person name="Wiegand S."/>
            <person name="Jogler C."/>
        </authorList>
    </citation>
    <scope>NUCLEOTIDE SEQUENCE [LARGE SCALE GENOMIC DNA]</scope>
    <source>
        <strain evidence="2 3">NH11</strain>
    </source>
</reference>
<name>A0A1P8WFS3_9PLAN</name>
<dbReference type="KEGG" id="fmr:Fuma_02527"/>
<feature type="signal peptide" evidence="1">
    <location>
        <begin position="1"/>
        <end position="20"/>
    </location>
</feature>
<dbReference type="EMBL" id="CP017641">
    <property type="protein sequence ID" value="APZ92915.1"/>
    <property type="molecule type" value="Genomic_DNA"/>
</dbReference>
<sequence length="57" mass="6119" precursor="true">MPLVKFFAAVLALATLPTDAAEIRVVPTFECAGLYWKASGGADDVKCDVRYRELSAA</sequence>
<proteinExistence type="predicted"/>
<protein>
    <submittedName>
        <fullName evidence="2">Uncharacterized protein</fullName>
    </submittedName>
</protein>
<dbReference type="STRING" id="1891926.Fuma_02527"/>
<evidence type="ECO:0000313" key="2">
    <source>
        <dbReference type="EMBL" id="APZ92915.1"/>
    </source>
</evidence>
<dbReference type="RefSeq" id="WP_158520961.1">
    <property type="nucleotide sequence ID" value="NZ_CP017641.1"/>
</dbReference>
<keyword evidence="3" id="KW-1185">Reference proteome</keyword>
<dbReference type="Proteomes" id="UP000187735">
    <property type="component" value="Chromosome"/>
</dbReference>
<gene>
    <name evidence="2" type="ORF">Fuma_02527</name>
</gene>
<feature type="chain" id="PRO_5012885183" evidence="1">
    <location>
        <begin position="21"/>
        <end position="57"/>
    </location>
</feature>
<evidence type="ECO:0000256" key="1">
    <source>
        <dbReference type="SAM" id="SignalP"/>
    </source>
</evidence>
<organism evidence="2 3">
    <name type="scientific">Fuerstiella marisgermanici</name>
    <dbReference type="NCBI Taxonomy" id="1891926"/>
    <lineage>
        <taxon>Bacteria</taxon>
        <taxon>Pseudomonadati</taxon>
        <taxon>Planctomycetota</taxon>
        <taxon>Planctomycetia</taxon>
        <taxon>Planctomycetales</taxon>
        <taxon>Planctomycetaceae</taxon>
        <taxon>Fuerstiella</taxon>
    </lineage>
</organism>
<keyword evidence="1" id="KW-0732">Signal</keyword>
<dbReference type="AlphaFoldDB" id="A0A1P8WFS3"/>